<dbReference type="PANTHER" id="PTHR23506:SF23">
    <property type="entry name" value="GH10249P"/>
    <property type="match status" value="1"/>
</dbReference>
<evidence type="ECO:0000313" key="8">
    <source>
        <dbReference type="EMBL" id="ABJ15298.1"/>
    </source>
</evidence>
<dbReference type="PANTHER" id="PTHR23506">
    <property type="entry name" value="GH10249P"/>
    <property type="match status" value="1"/>
</dbReference>
<sequence length="413" mass="43496">MPHTAPTPGSLRPVVIVALVTALCLAGDSMLYIALPIYWHEVGLEALWQVGVLLSINRLIRLPFNPLIGRLYKHLALKTGLLLAVVIGVLSTAGYGLASGFLAWVLLRGLWGIGWSFFRIGGLSAVVYCAADHQRGHAMGLYNGLYRLGSLVGMLLGGLLVPVLGLPALALSFAILALLGLPLLAKGFDLPENPAGQARTSAATASTSVARRPPPRGLVILSGFATALLIQGVLAATLSALIARSFGTEVSLLGLALSAAGLSGIIQALRWSWEPWLAGRFGAWSDGPRGRRRFYVAALLVGAMGFGLLSSRLPILAWLAIALLVMLVATALTTLTDALAADVARAGDVVGFMTRYSIVQDLGAALGPALAFLLLERPGGFAWLYWGGSLAFLVLALLWLRRADSQTGLLTIR</sequence>
<reference evidence="8 9" key="1">
    <citation type="journal article" date="2006" name="Genome Biol.">
        <title>Genomic analysis reveals that Pseudomonas aeruginosa virulence is combinatorial.</title>
        <authorList>
            <person name="Lee D.G."/>
            <person name="Urbach J.M."/>
            <person name="Wu G."/>
            <person name="Liberati N.T."/>
            <person name="Feinbaum R.L."/>
            <person name="Miyata S."/>
            <person name="Diggins L.T."/>
            <person name="He J."/>
            <person name="Saucier M."/>
            <person name="Deziel E."/>
            <person name="Friedman L."/>
            <person name="Li L."/>
            <person name="Grills G."/>
            <person name="Montgomery K."/>
            <person name="Kucherlapati R."/>
            <person name="Rahme L.G."/>
            <person name="Ausubel F.M."/>
        </authorList>
    </citation>
    <scope>NUCLEOTIDE SEQUENCE [LARGE SCALE GENOMIC DNA]</scope>
    <source>
        <strain evidence="8 9">UCBPP-PA14</strain>
    </source>
</reference>
<feature type="domain" description="Major facilitator superfamily (MFS) profile" evidence="7">
    <location>
        <begin position="13"/>
        <end position="406"/>
    </location>
</feature>
<accession>A0A0H2ZKQ8</accession>
<feature type="transmembrane region" description="Helical" evidence="6">
    <location>
        <begin position="316"/>
        <end position="336"/>
    </location>
</feature>
<evidence type="ECO:0000256" key="5">
    <source>
        <dbReference type="ARBA" id="ARBA00023136"/>
    </source>
</evidence>
<dbReference type="Proteomes" id="UP000000653">
    <property type="component" value="Chromosome"/>
</dbReference>
<keyword evidence="2" id="KW-0813">Transport</keyword>
<dbReference type="EMBL" id="CP000438">
    <property type="protein sequence ID" value="ABJ15298.1"/>
    <property type="molecule type" value="Genomic_DNA"/>
</dbReference>
<feature type="transmembrane region" description="Helical" evidence="6">
    <location>
        <begin position="356"/>
        <end position="375"/>
    </location>
</feature>
<organism evidence="8 9">
    <name type="scientific">Pseudomonas aeruginosa (strain UCBPP-PA14)</name>
    <dbReference type="NCBI Taxonomy" id="208963"/>
    <lineage>
        <taxon>Bacteria</taxon>
        <taxon>Pseudomonadati</taxon>
        <taxon>Pseudomonadota</taxon>
        <taxon>Gammaproteobacteria</taxon>
        <taxon>Pseudomonadales</taxon>
        <taxon>Pseudomonadaceae</taxon>
        <taxon>Pseudomonas</taxon>
    </lineage>
</organism>
<evidence type="ECO:0000256" key="1">
    <source>
        <dbReference type="ARBA" id="ARBA00004141"/>
    </source>
</evidence>
<dbReference type="PROSITE" id="PS50850">
    <property type="entry name" value="MFS"/>
    <property type="match status" value="1"/>
</dbReference>
<dbReference type="Pfam" id="PF07690">
    <property type="entry name" value="MFS_1"/>
    <property type="match status" value="1"/>
</dbReference>
<evidence type="ECO:0000313" key="9">
    <source>
        <dbReference type="Proteomes" id="UP000000653"/>
    </source>
</evidence>
<feature type="transmembrane region" description="Helical" evidence="6">
    <location>
        <begin position="250"/>
        <end position="273"/>
    </location>
</feature>
<evidence type="ECO:0000256" key="3">
    <source>
        <dbReference type="ARBA" id="ARBA00022692"/>
    </source>
</evidence>
<feature type="transmembrane region" description="Helical" evidence="6">
    <location>
        <begin position="151"/>
        <end position="184"/>
    </location>
</feature>
<name>A0A0H2ZKQ8_PSEAB</name>
<gene>
    <name evidence="8" type="ordered locus">PA14_04370</name>
</gene>
<dbReference type="PRINTS" id="PR01035">
    <property type="entry name" value="TCRTETA"/>
</dbReference>
<dbReference type="InterPro" id="IPR050930">
    <property type="entry name" value="MFS_Vesicular_Transporter"/>
</dbReference>
<dbReference type="Gene3D" id="1.20.1250.20">
    <property type="entry name" value="MFS general substrate transporter like domains"/>
    <property type="match status" value="1"/>
</dbReference>
<dbReference type="InterPro" id="IPR001958">
    <property type="entry name" value="Tet-R_TetA/multi-R_MdtG-like"/>
</dbReference>
<proteinExistence type="predicted"/>
<dbReference type="BioCyc" id="PAER208963:G1G74-366-MONOMER"/>
<feature type="transmembrane region" description="Helical" evidence="6">
    <location>
        <begin position="293"/>
        <end position="309"/>
    </location>
</feature>
<feature type="transmembrane region" description="Helical" evidence="6">
    <location>
        <begin position="382"/>
        <end position="400"/>
    </location>
</feature>
<dbReference type="GO" id="GO:0022857">
    <property type="term" value="F:transmembrane transporter activity"/>
    <property type="evidence" value="ECO:0007669"/>
    <property type="project" value="InterPro"/>
</dbReference>
<evidence type="ECO:0000256" key="4">
    <source>
        <dbReference type="ARBA" id="ARBA00022989"/>
    </source>
</evidence>
<evidence type="ECO:0000256" key="2">
    <source>
        <dbReference type="ARBA" id="ARBA00022448"/>
    </source>
</evidence>
<dbReference type="GO" id="GO:0016020">
    <property type="term" value="C:membrane"/>
    <property type="evidence" value="ECO:0007669"/>
    <property type="project" value="UniProtKB-SubCell"/>
</dbReference>
<dbReference type="AlphaFoldDB" id="A0A0H2ZKQ8"/>
<dbReference type="InterPro" id="IPR036259">
    <property type="entry name" value="MFS_trans_sf"/>
</dbReference>
<feature type="transmembrane region" description="Helical" evidence="6">
    <location>
        <begin position="113"/>
        <end position="131"/>
    </location>
</feature>
<protein>
    <submittedName>
        <fullName evidence="8">Putative MFS transporter</fullName>
    </submittedName>
</protein>
<comment type="subcellular location">
    <subcellularLocation>
        <location evidence="1">Membrane</location>
        <topology evidence="1">Multi-pass membrane protein</topology>
    </subcellularLocation>
</comment>
<feature type="transmembrane region" description="Helical" evidence="6">
    <location>
        <begin position="218"/>
        <end position="243"/>
    </location>
</feature>
<dbReference type="SUPFAM" id="SSF103473">
    <property type="entry name" value="MFS general substrate transporter"/>
    <property type="match status" value="1"/>
</dbReference>
<dbReference type="KEGG" id="pau:PA14_04370"/>
<dbReference type="InterPro" id="IPR020846">
    <property type="entry name" value="MFS_dom"/>
</dbReference>
<keyword evidence="3 6" id="KW-0812">Transmembrane</keyword>
<keyword evidence="4 6" id="KW-1133">Transmembrane helix</keyword>
<dbReference type="RefSeq" id="WP_004364994.1">
    <property type="nucleotide sequence ID" value="NC_008463.1"/>
</dbReference>
<evidence type="ECO:0000256" key="6">
    <source>
        <dbReference type="SAM" id="Phobius"/>
    </source>
</evidence>
<evidence type="ECO:0000259" key="7">
    <source>
        <dbReference type="PROSITE" id="PS50850"/>
    </source>
</evidence>
<feature type="transmembrane region" description="Helical" evidence="6">
    <location>
        <begin position="12"/>
        <end position="34"/>
    </location>
</feature>
<keyword evidence="5 6" id="KW-0472">Membrane</keyword>
<dbReference type="HOGENOM" id="CLU_047551_0_0_6"/>
<dbReference type="InterPro" id="IPR011701">
    <property type="entry name" value="MFS"/>
</dbReference>
<feature type="transmembrane region" description="Helical" evidence="6">
    <location>
        <begin position="80"/>
        <end position="107"/>
    </location>
</feature>